<organism evidence="2 3">
    <name type="scientific">Sporomusa silvacetica DSM 10669</name>
    <dbReference type="NCBI Taxonomy" id="1123289"/>
    <lineage>
        <taxon>Bacteria</taxon>
        <taxon>Bacillati</taxon>
        <taxon>Bacillota</taxon>
        <taxon>Negativicutes</taxon>
        <taxon>Selenomonadales</taxon>
        <taxon>Sporomusaceae</taxon>
        <taxon>Sporomusa</taxon>
    </lineage>
</organism>
<name>A0ABZ3IGX3_9FIRM</name>
<proteinExistence type="predicted"/>
<evidence type="ECO:0000259" key="1">
    <source>
        <dbReference type="Pfam" id="PF04230"/>
    </source>
</evidence>
<dbReference type="Proteomes" id="UP000216752">
    <property type="component" value="Chromosome"/>
</dbReference>
<dbReference type="EMBL" id="CP155573">
    <property type="protein sequence ID" value="XFO64939.1"/>
    <property type="molecule type" value="Genomic_DNA"/>
</dbReference>
<accession>A0ABZ3IGX3</accession>
<evidence type="ECO:0000313" key="2">
    <source>
        <dbReference type="EMBL" id="XFO64939.1"/>
    </source>
</evidence>
<dbReference type="RefSeq" id="WP_094603514.1">
    <property type="nucleotide sequence ID" value="NZ_CP155573.1"/>
</dbReference>
<dbReference type="Pfam" id="PF04230">
    <property type="entry name" value="PS_pyruv_trans"/>
    <property type="match status" value="1"/>
</dbReference>
<dbReference type="InterPro" id="IPR007345">
    <property type="entry name" value="Polysacch_pyruvyl_Trfase"/>
</dbReference>
<gene>
    <name evidence="2" type="ORF">SPSIL_010480</name>
</gene>
<protein>
    <recommendedName>
        <fullName evidence="1">Polysaccharide pyruvyl transferase domain-containing protein</fullName>
    </recommendedName>
</protein>
<reference evidence="2" key="1">
    <citation type="submission" date="2024-05" db="EMBL/GenBank/DDBJ databases">
        <title>Isolation and characterization of Sporomusa carbonis sp. nov., a carboxydotrophic hydrogenogen in the genus of Sporomusa isolated from a charcoal burning pile.</title>
        <authorList>
            <person name="Boeer T."/>
            <person name="Rosenbaum F."/>
            <person name="Eysell L."/>
            <person name="Mueller V."/>
            <person name="Daniel R."/>
            <person name="Poehlein A."/>
        </authorList>
    </citation>
    <scope>NUCLEOTIDE SEQUENCE [LARGE SCALE GENOMIC DNA]</scope>
    <source>
        <strain evidence="2">DSM 10669</strain>
    </source>
</reference>
<evidence type="ECO:0000313" key="3">
    <source>
        <dbReference type="Proteomes" id="UP000216752"/>
    </source>
</evidence>
<feature type="domain" description="Polysaccharide pyruvyl transferase" evidence="1">
    <location>
        <begin position="14"/>
        <end position="301"/>
    </location>
</feature>
<keyword evidence="3" id="KW-1185">Reference proteome</keyword>
<sequence>MAKIGILTFHGSHNYGSVLQAYALSKQLEVIGNHQVEIINLRNSRQRKAYKIFQFTSGFRGVARTIFAALIYRQLKTRFNKYESFIQNVLPITKKEFQSGVQLAQEDFDYDFYICGSDQIWNPICQEFETAYYLDFLKNNKPKIAYAPSLGRTEFDEYTLKLIARLLQNINSIAVREKQGAQLLRTLTPKKVDIVCDPVILLDKKYWDEITIEPKIKKPYMLAYFLENNHGNRSLLNFFKQQTGLEVVILNEYMRDYLKPYHHAFDTGPGEFLGLFKHASLVYTNSFHGTAFSTIFNRPFFTAVSRNKAADNNNDSRKTDYLERIGLSQRILKEIPNLDTILTIDYREPNKRIEEFRQHSLAYLNNALSCCDKTNGGEMFAKDNNYRSRI</sequence>